<dbReference type="InterPro" id="IPR039477">
    <property type="entry name" value="ILEI/PANDER_dom"/>
</dbReference>
<gene>
    <name evidence="2" type="ORF">DFA_02326</name>
</gene>
<dbReference type="OrthoDB" id="20902at2759"/>
<protein>
    <recommendedName>
        <fullName evidence="1">ILEI/PANDER domain-containing protein</fullName>
    </recommendedName>
</protein>
<sequence length="538" mass="58733">MRFWPCWMSNGSLMGGLSKKYGCCKASDALILFSINLDHMSIILIINHMHYLFKFMTSPVKIVSRTSSTSTFRYGGRLWGSPIQEGFNIWVSPISPLKKMLEFSHFSFQNIDGLIEHIKKVPSGNQVAVMGIGLLPSQPSAALCRALSSLGAAKISMVGTTNPNYCLVGYKGLSPGMASETYGNSAINEVWAEGEMRSIGKTSSKIIMTSFNSTTGTPNIFFRYALANRGLPSLANGINVLVFIQKRNLSIRYPPQVYNFPTNLYSNSSESLSRFIDSLADHTLVMVSAQGLNLAKTNLQQNAISSLRKIGSKFISQYSSISSNDCWFMIKRIGSDSIFTEMTYNHNSPATSSFIQIEQIDHGDTYQVADDINISIMSSNQSNLPVGMESLFYIYVGGISITLEGPLVNGFVMCAISEIDGHIYFIKNYNITTTDGSQDMVNDIVDKISVGSLVVVCSVLNSAGPNITMSSDLLTSLESIGSEFAYDITSSSSYAIIGRKGAAVGTVSELISNTGPVTLFSNFQKSLKPIKPIQYSSW</sequence>
<dbReference type="EMBL" id="GL883016">
    <property type="protein sequence ID" value="EGG19080.1"/>
    <property type="molecule type" value="Genomic_DNA"/>
</dbReference>
<evidence type="ECO:0000259" key="1">
    <source>
        <dbReference type="Pfam" id="PF15711"/>
    </source>
</evidence>
<organism evidence="2 3">
    <name type="scientific">Cavenderia fasciculata</name>
    <name type="common">Slime mold</name>
    <name type="synonym">Dictyostelium fasciculatum</name>
    <dbReference type="NCBI Taxonomy" id="261658"/>
    <lineage>
        <taxon>Eukaryota</taxon>
        <taxon>Amoebozoa</taxon>
        <taxon>Evosea</taxon>
        <taxon>Eumycetozoa</taxon>
        <taxon>Dictyostelia</taxon>
        <taxon>Acytosteliales</taxon>
        <taxon>Cavenderiaceae</taxon>
        <taxon>Cavenderia</taxon>
    </lineage>
</organism>
<dbReference type="KEGG" id="dfa:DFA_02326"/>
<evidence type="ECO:0000313" key="3">
    <source>
        <dbReference type="Proteomes" id="UP000007797"/>
    </source>
</evidence>
<proteinExistence type="predicted"/>
<reference evidence="3" key="1">
    <citation type="journal article" date="2011" name="Genome Res.">
        <title>Phylogeny-wide analysis of social amoeba genomes highlights ancient origins for complex intercellular communication.</title>
        <authorList>
            <person name="Heidel A.J."/>
            <person name="Lawal H.M."/>
            <person name="Felder M."/>
            <person name="Schilde C."/>
            <person name="Helps N.R."/>
            <person name="Tunggal B."/>
            <person name="Rivero F."/>
            <person name="John U."/>
            <person name="Schleicher M."/>
            <person name="Eichinger L."/>
            <person name="Platzer M."/>
            <person name="Noegel A.A."/>
            <person name="Schaap P."/>
            <person name="Gloeckner G."/>
        </authorList>
    </citation>
    <scope>NUCLEOTIDE SEQUENCE [LARGE SCALE GENOMIC DNA]</scope>
    <source>
        <strain evidence="3">SH3</strain>
    </source>
</reference>
<feature type="domain" description="ILEI/PANDER" evidence="1">
    <location>
        <begin position="409"/>
        <end position="502"/>
    </location>
</feature>
<feature type="domain" description="ILEI/PANDER" evidence="1">
    <location>
        <begin position="86"/>
        <end position="172"/>
    </location>
</feature>
<keyword evidence="3" id="KW-1185">Reference proteome</keyword>
<evidence type="ECO:0000313" key="2">
    <source>
        <dbReference type="EMBL" id="EGG19080.1"/>
    </source>
</evidence>
<dbReference type="GeneID" id="14871211"/>
<feature type="domain" description="ILEI/PANDER" evidence="1">
    <location>
        <begin position="236"/>
        <end position="335"/>
    </location>
</feature>
<dbReference type="Proteomes" id="UP000007797">
    <property type="component" value="Unassembled WGS sequence"/>
</dbReference>
<dbReference type="RefSeq" id="XP_004366713.1">
    <property type="nucleotide sequence ID" value="XM_004366656.1"/>
</dbReference>
<dbReference type="Pfam" id="PF15711">
    <property type="entry name" value="ILEI"/>
    <property type="match status" value="3"/>
</dbReference>
<accession>F4PZ51</accession>
<dbReference type="AlphaFoldDB" id="F4PZ51"/>
<name>F4PZ51_CACFS</name>